<dbReference type="GO" id="GO:0006508">
    <property type="term" value="P:proteolysis"/>
    <property type="evidence" value="ECO:0007669"/>
    <property type="project" value="UniProtKB-KW"/>
</dbReference>
<evidence type="ECO:0000256" key="5">
    <source>
        <dbReference type="ARBA" id="ARBA00022670"/>
    </source>
</evidence>
<organism evidence="11 12">
    <name type="scientific">Methanolobus profundi</name>
    <dbReference type="NCBI Taxonomy" id="487685"/>
    <lineage>
        <taxon>Archaea</taxon>
        <taxon>Methanobacteriati</taxon>
        <taxon>Methanobacteriota</taxon>
        <taxon>Stenosarchaea group</taxon>
        <taxon>Methanomicrobia</taxon>
        <taxon>Methanosarcinales</taxon>
        <taxon>Methanosarcinaceae</taxon>
        <taxon>Methanolobus</taxon>
    </lineage>
</organism>
<comment type="cofactor">
    <cofactor evidence="2">
        <name>Mn(2+)</name>
        <dbReference type="ChEBI" id="CHEBI:29035"/>
    </cofactor>
</comment>
<dbReference type="InterPro" id="IPR018349">
    <property type="entry name" value="Pept_M24A_MAP2_BS"/>
</dbReference>
<evidence type="ECO:0000256" key="9">
    <source>
        <dbReference type="RuleBase" id="RU003653"/>
    </source>
</evidence>
<evidence type="ECO:0000256" key="1">
    <source>
        <dbReference type="ARBA" id="ARBA00000294"/>
    </source>
</evidence>
<comment type="similarity">
    <text evidence="8">Belongs to the peptidase M24A family. Methionine aminopeptidase archaeal type 2 subfamily.</text>
</comment>
<dbReference type="AlphaFoldDB" id="A0A1I4R8A8"/>
<comment type="function">
    <text evidence="8 9">Removes the N-terminal methionine from nascent proteins. The N-terminal methionine is often cleaved when the second residue in the primary sequence is small and uncharged (Met-Ala-, Cys, Gly, Pro, Ser, Thr, or Val).</text>
</comment>
<dbReference type="SUPFAM" id="SSF46785">
    <property type="entry name" value="Winged helix' DNA-binding domain"/>
    <property type="match status" value="1"/>
</dbReference>
<feature type="binding site" evidence="8">
    <location>
        <position position="102"/>
    </location>
    <ligand>
        <name>a divalent metal cation</name>
        <dbReference type="ChEBI" id="CHEBI:60240"/>
        <label>2</label>
        <note>catalytic</note>
    </ligand>
</feature>
<evidence type="ECO:0000256" key="8">
    <source>
        <dbReference type="HAMAP-Rule" id="MF_01975"/>
    </source>
</evidence>
<evidence type="ECO:0000313" key="11">
    <source>
        <dbReference type="EMBL" id="SFM48487.1"/>
    </source>
</evidence>
<feature type="binding site" evidence="8">
    <location>
        <position position="283"/>
    </location>
    <ligand>
        <name>a divalent metal cation</name>
        <dbReference type="ChEBI" id="CHEBI:60240"/>
        <label>2</label>
        <note>catalytic</note>
    </ligand>
</feature>
<evidence type="ECO:0000256" key="7">
    <source>
        <dbReference type="ARBA" id="ARBA00022801"/>
    </source>
</evidence>
<dbReference type="Gene3D" id="3.90.230.10">
    <property type="entry name" value="Creatinase/methionine aminopeptidase superfamily"/>
    <property type="match status" value="1"/>
</dbReference>
<dbReference type="OrthoDB" id="372008at2157"/>
<reference evidence="12" key="1">
    <citation type="submission" date="2016-10" db="EMBL/GenBank/DDBJ databases">
        <authorList>
            <person name="Varghese N."/>
            <person name="Submissions S."/>
        </authorList>
    </citation>
    <scope>NUCLEOTIDE SEQUENCE [LARGE SCALE GENOMIC DNA]</scope>
    <source>
        <strain evidence="12">Mob M</strain>
    </source>
</reference>
<dbReference type="InterPro" id="IPR036005">
    <property type="entry name" value="Creatinase/aminopeptidase-like"/>
</dbReference>
<dbReference type="InterPro" id="IPR050247">
    <property type="entry name" value="Met_Aminopeptidase_Type2"/>
</dbReference>
<dbReference type="STRING" id="487685.SAMN04488696_1424"/>
<feature type="binding site" evidence="8">
    <location>
        <position position="170"/>
    </location>
    <ligand>
        <name>substrate</name>
    </ligand>
</feature>
<keyword evidence="5 8" id="KW-0645">Protease</keyword>
<comment type="subunit">
    <text evidence="8">Monomer.</text>
</comment>
<feature type="binding site" evidence="8">
    <location>
        <position position="195"/>
    </location>
    <ligand>
        <name>a divalent metal cation</name>
        <dbReference type="ChEBI" id="CHEBI:60240"/>
        <label>2</label>
        <note>catalytic</note>
    </ligand>
</feature>
<keyword evidence="7 8" id="KW-0378">Hydrolase</keyword>
<evidence type="ECO:0000256" key="3">
    <source>
        <dbReference type="ARBA" id="ARBA00001954"/>
    </source>
</evidence>
<dbReference type="NCBIfam" id="TIGR00501">
    <property type="entry name" value="met_pdase_II"/>
    <property type="match status" value="1"/>
</dbReference>
<feature type="binding site" evidence="8">
    <location>
        <position position="283"/>
    </location>
    <ligand>
        <name>a divalent metal cation</name>
        <dbReference type="ChEBI" id="CHEBI:60240"/>
        <label>1</label>
    </ligand>
</feature>
<comment type="catalytic activity">
    <reaction evidence="1 8 9">
        <text>Release of N-terminal amino acids, preferentially methionine, from peptides and arylamides.</text>
        <dbReference type="EC" id="3.4.11.18"/>
    </reaction>
</comment>
<dbReference type="PRINTS" id="PR00599">
    <property type="entry name" value="MAPEPTIDASE"/>
</dbReference>
<dbReference type="PANTHER" id="PTHR45777:SF2">
    <property type="entry name" value="METHIONINE AMINOPEPTIDASE 2"/>
    <property type="match status" value="1"/>
</dbReference>
<evidence type="ECO:0000256" key="4">
    <source>
        <dbReference type="ARBA" id="ARBA00022438"/>
    </source>
</evidence>
<dbReference type="GO" id="GO:0004239">
    <property type="term" value="F:initiator methionyl aminopeptidase activity"/>
    <property type="evidence" value="ECO:0007669"/>
    <property type="project" value="UniProtKB-UniRule"/>
</dbReference>
<dbReference type="GO" id="GO:0046872">
    <property type="term" value="F:metal ion binding"/>
    <property type="evidence" value="ECO:0007669"/>
    <property type="project" value="UniProtKB-UniRule"/>
</dbReference>
<feature type="binding site" evidence="8">
    <location>
        <position position="91"/>
    </location>
    <ligand>
        <name>a divalent metal cation</name>
        <dbReference type="ChEBI" id="CHEBI:60240"/>
        <label>1</label>
    </ligand>
</feature>
<keyword evidence="12" id="KW-1185">Reference proteome</keyword>
<dbReference type="Pfam" id="PF00557">
    <property type="entry name" value="Peptidase_M24"/>
    <property type="match status" value="1"/>
</dbReference>
<keyword evidence="4 8" id="KW-0031">Aminopeptidase</keyword>
<dbReference type="InterPro" id="IPR002468">
    <property type="entry name" value="Pept_M24A_MAP2"/>
</dbReference>
<evidence type="ECO:0000259" key="10">
    <source>
        <dbReference type="Pfam" id="PF00557"/>
    </source>
</evidence>
<dbReference type="SUPFAM" id="SSF55920">
    <property type="entry name" value="Creatinase/aminopeptidase"/>
    <property type="match status" value="1"/>
</dbReference>
<dbReference type="PROSITE" id="PS01202">
    <property type="entry name" value="MAP_2"/>
    <property type="match status" value="1"/>
</dbReference>
<feature type="binding site" evidence="8">
    <location>
        <position position="162"/>
    </location>
    <ligand>
        <name>a divalent metal cation</name>
        <dbReference type="ChEBI" id="CHEBI:60240"/>
        <label>2</label>
        <note>catalytic</note>
    </ligand>
</feature>
<comment type="cofactor">
    <cofactor evidence="3">
        <name>Fe(2+)</name>
        <dbReference type="ChEBI" id="CHEBI:29033"/>
    </cofactor>
</comment>
<dbReference type="InterPro" id="IPR000994">
    <property type="entry name" value="Pept_M24"/>
</dbReference>
<dbReference type="CDD" id="cd01088">
    <property type="entry name" value="MetAP2"/>
    <property type="match status" value="1"/>
</dbReference>
<feature type="binding site" evidence="8">
    <location>
        <position position="102"/>
    </location>
    <ligand>
        <name>a divalent metal cation</name>
        <dbReference type="ChEBI" id="CHEBI:60240"/>
        <label>1</label>
    </ligand>
</feature>
<dbReference type="GO" id="GO:0005737">
    <property type="term" value="C:cytoplasm"/>
    <property type="evidence" value="ECO:0007669"/>
    <property type="project" value="TreeGrafter"/>
</dbReference>
<dbReference type="HAMAP" id="MF_01975">
    <property type="entry name" value="MetAP_2_arc"/>
    <property type="match status" value="1"/>
</dbReference>
<name>A0A1I4R8A8_9EURY</name>
<evidence type="ECO:0000313" key="12">
    <source>
        <dbReference type="Proteomes" id="UP000198535"/>
    </source>
</evidence>
<dbReference type="Gene3D" id="1.10.10.10">
    <property type="entry name" value="Winged helix-like DNA-binding domain superfamily/Winged helix DNA-binding domain"/>
    <property type="match status" value="1"/>
</dbReference>
<evidence type="ECO:0000256" key="6">
    <source>
        <dbReference type="ARBA" id="ARBA00022723"/>
    </source>
</evidence>
<sequence length="298" mass="31977">MADKVQEIEEIIDKYVTAGKILSQVRSEAKDRIKVGVSLLEIAEFVENRAIELGADGSAFPCNISRNDEAAHATPLAGDTTVFGEDVIKLDLGVHVDGYIADSAITIDLSGDYTDLVKASEAGLEAAIDTVKNGVNTADVGAAIEDAIISHGFKPVGNLTGHGLARYIPHAPPSIPNRRMGMGVELKTGDFIAIEPFATDGVGKVVDGSLTEIFQLVGKKPVRLPAARKLLKELEQYKTLPFAKRWLKSPQLDFALMQLERSGIIHSYPVLKEVGGGMVSQTEHTVIVTDDGCEVTTR</sequence>
<dbReference type="EMBL" id="FOUJ01000002">
    <property type="protein sequence ID" value="SFM48487.1"/>
    <property type="molecule type" value="Genomic_DNA"/>
</dbReference>
<feature type="domain" description="Peptidase M24" evidence="10">
    <location>
        <begin position="17"/>
        <end position="203"/>
    </location>
</feature>
<dbReference type="Proteomes" id="UP000198535">
    <property type="component" value="Unassembled WGS sequence"/>
</dbReference>
<feature type="binding site" evidence="8">
    <location>
        <position position="72"/>
    </location>
    <ligand>
        <name>substrate</name>
    </ligand>
</feature>
<comment type="cofactor">
    <cofactor evidence="8">
        <name>Co(2+)</name>
        <dbReference type="ChEBI" id="CHEBI:48828"/>
    </cofactor>
    <cofactor evidence="8">
        <name>Zn(2+)</name>
        <dbReference type="ChEBI" id="CHEBI:29105"/>
    </cofactor>
    <cofactor evidence="8">
        <name>Mn(2+)</name>
        <dbReference type="ChEBI" id="CHEBI:29035"/>
    </cofactor>
    <cofactor evidence="8">
        <name>Fe(2+)</name>
        <dbReference type="ChEBI" id="CHEBI:29033"/>
    </cofactor>
    <text evidence="8">Binds 2 divalent metal cations per subunit. Has a high-affinity and a low affinity metal-binding site. The true nature of the physiological cofactor is under debate. The enzyme is active with cobalt, zinc, manganese or divalent iron ions. Most likely, methionine aminopeptidases function as mononuclear Fe(2+)-metalloproteases under physiological conditions, and the catalytically relevant metal-binding site has been assigned to the histidine-containing high-affinity site.</text>
</comment>
<gene>
    <name evidence="8" type="primary">map</name>
    <name evidence="11" type="ORF">SAMN04488696_1424</name>
</gene>
<protein>
    <recommendedName>
        <fullName evidence="8 9">Methionine aminopeptidase</fullName>
        <shortName evidence="8">MAP</shortName>
        <shortName evidence="8">MetAP</shortName>
        <ecNumber evidence="8 9">3.4.11.18</ecNumber>
    </recommendedName>
    <alternativeName>
        <fullName evidence="8">Peptidase M</fullName>
    </alternativeName>
</protein>
<accession>A0A1I4R8A8</accession>
<dbReference type="RefSeq" id="WP_091935281.1">
    <property type="nucleotide sequence ID" value="NZ_FOUJ01000002.1"/>
</dbReference>
<dbReference type="GO" id="GO:0070006">
    <property type="term" value="F:metalloaminopeptidase activity"/>
    <property type="evidence" value="ECO:0007669"/>
    <property type="project" value="UniProtKB-UniRule"/>
</dbReference>
<keyword evidence="6 8" id="KW-0479">Metal-binding</keyword>
<dbReference type="PANTHER" id="PTHR45777">
    <property type="entry name" value="METHIONINE AMINOPEPTIDASE 2"/>
    <property type="match status" value="1"/>
</dbReference>
<evidence type="ECO:0000256" key="2">
    <source>
        <dbReference type="ARBA" id="ARBA00001936"/>
    </source>
</evidence>
<dbReference type="InterPro" id="IPR036390">
    <property type="entry name" value="WH_DNA-bd_sf"/>
</dbReference>
<dbReference type="InterPro" id="IPR036388">
    <property type="entry name" value="WH-like_DNA-bd_sf"/>
</dbReference>
<dbReference type="InterPro" id="IPR028595">
    <property type="entry name" value="MetAP_archaeal"/>
</dbReference>
<proteinExistence type="inferred from homology"/>
<dbReference type="EC" id="3.4.11.18" evidence="8 9"/>
<dbReference type="InterPro" id="IPR001714">
    <property type="entry name" value="Pept_M24_MAP"/>
</dbReference>